<name>A0A2T5JEJ1_9SPHI</name>
<organism evidence="2 3">
    <name type="scientific">Mucilaginibacter yixingensis</name>
    <dbReference type="NCBI Taxonomy" id="1295612"/>
    <lineage>
        <taxon>Bacteria</taxon>
        <taxon>Pseudomonadati</taxon>
        <taxon>Bacteroidota</taxon>
        <taxon>Sphingobacteriia</taxon>
        <taxon>Sphingobacteriales</taxon>
        <taxon>Sphingobacteriaceae</taxon>
        <taxon>Mucilaginibacter</taxon>
    </lineage>
</organism>
<evidence type="ECO:0000313" key="3">
    <source>
        <dbReference type="Proteomes" id="UP000244168"/>
    </source>
</evidence>
<gene>
    <name evidence="2" type="ORF">C8P68_102908</name>
</gene>
<dbReference type="AlphaFoldDB" id="A0A2T5JEJ1"/>
<comment type="caution">
    <text evidence="2">The sequence shown here is derived from an EMBL/GenBank/DDBJ whole genome shotgun (WGS) entry which is preliminary data.</text>
</comment>
<sequence>MKTANELLPEQRRGRQTDFTHEQRYDTLEAAHRAFQAAAGRMLSVNNWPNYAGAGSAKFTLCNNQGKELALMAEEGFFISINLPGPGPDAGEGLEWVFIENLASEGGAHTAEAYVLMTVRPCADPRKTGGEIAHFYTDESTSTFIVRRDGMVVSAGAHGRNETPNNEGVDLHDQIRNTAIGLMARAGLSGGQWQKLVNGLIEYREAKSGKTEA</sequence>
<dbReference type="Proteomes" id="UP000244168">
    <property type="component" value="Unassembled WGS sequence"/>
</dbReference>
<proteinExistence type="predicted"/>
<dbReference type="OrthoDB" id="947646at2"/>
<accession>A0A2T5JEJ1</accession>
<dbReference type="EMBL" id="QAOQ01000002">
    <property type="protein sequence ID" value="PTR00076.1"/>
    <property type="molecule type" value="Genomic_DNA"/>
</dbReference>
<keyword evidence="3" id="KW-1185">Reference proteome</keyword>
<dbReference type="RefSeq" id="WP_107827968.1">
    <property type="nucleotide sequence ID" value="NZ_CP160205.1"/>
</dbReference>
<evidence type="ECO:0000256" key="1">
    <source>
        <dbReference type="SAM" id="MobiDB-lite"/>
    </source>
</evidence>
<reference evidence="2 3" key="1">
    <citation type="submission" date="2018-04" db="EMBL/GenBank/DDBJ databases">
        <title>Genomic Encyclopedia of Archaeal and Bacterial Type Strains, Phase II (KMG-II): from individual species to whole genera.</title>
        <authorList>
            <person name="Goeker M."/>
        </authorList>
    </citation>
    <scope>NUCLEOTIDE SEQUENCE [LARGE SCALE GENOMIC DNA]</scope>
    <source>
        <strain evidence="2 3">DSM 26809</strain>
    </source>
</reference>
<feature type="region of interest" description="Disordered" evidence="1">
    <location>
        <begin position="1"/>
        <end position="20"/>
    </location>
</feature>
<evidence type="ECO:0000313" key="2">
    <source>
        <dbReference type="EMBL" id="PTR00076.1"/>
    </source>
</evidence>
<feature type="compositionally biased region" description="Basic and acidic residues" evidence="1">
    <location>
        <begin position="9"/>
        <end position="20"/>
    </location>
</feature>
<protein>
    <submittedName>
        <fullName evidence="2">Uncharacterized protein</fullName>
    </submittedName>
</protein>